<evidence type="ECO:0000256" key="13">
    <source>
        <dbReference type="ARBA" id="ARBA00023237"/>
    </source>
</evidence>
<keyword evidence="3 14" id="KW-0813">Transport</keyword>
<dbReference type="InterPro" id="IPR039426">
    <property type="entry name" value="TonB-dep_rcpt-like"/>
</dbReference>
<comment type="caution">
    <text evidence="18">The sequence shown here is derived from an EMBL/GenBank/DDBJ whole genome shotgun (WGS) entry which is preliminary data.</text>
</comment>
<dbReference type="Pfam" id="PF00593">
    <property type="entry name" value="TonB_dep_Rec_b-barrel"/>
    <property type="match status" value="1"/>
</dbReference>
<dbReference type="Proteomes" id="UP001235269">
    <property type="component" value="Unassembled WGS sequence"/>
</dbReference>
<evidence type="ECO:0000256" key="11">
    <source>
        <dbReference type="ARBA" id="ARBA00023136"/>
    </source>
</evidence>
<evidence type="ECO:0000256" key="8">
    <source>
        <dbReference type="ARBA" id="ARBA00023004"/>
    </source>
</evidence>
<dbReference type="SUPFAM" id="SSF56935">
    <property type="entry name" value="Porins"/>
    <property type="match status" value="1"/>
</dbReference>
<reference evidence="18 19" key="1">
    <citation type="submission" date="2023-07" db="EMBL/GenBank/DDBJ databases">
        <title>Genomic Encyclopedia of Type Strains, Phase IV (KMG-IV): sequencing the most valuable type-strain genomes for metagenomic binning, comparative biology and taxonomic classification.</title>
        <authorList>
            <person name="Goeker M."/>
        </authorList>
    </citation>
    <scope>NUCLEOTIDE SEQUENCE [LARGE SCALE GENOMIC DNA]</scope>
    <source>
        <strain evidence="18 19">DSM 100301</strain>
    </source>
</reference>
<evidence type="ECO:0000256" key="1">
    <source>
        <dbReference type="ARBA" id="ARBA00004571"/>
    </source>
</evidence>
<comment type="similarity">
    <text evidence="2 14 15">Belongs to the TonB-dependent receptor family.</text>
</comment>
<organism evidence="18 19">
    <name type="scientific">Rhizobium paknamense</name>
    <dbReference type="NCBI Taxonomy" id="1206817"/>
    <lineage>
        <taxon>Bacteria</taxon>
        <taxon>Pseudomonadati</taxon>
        <taxon>Pseudomonadota</taxon>
        <taxon>Alphaproteobacteria</taxon>
        <taxon>Hyphomicrobiales</taxon>
        <taxon>Rhizobiaceae</taxon>
        <taxon>Rhizobium/Agrobacterium group</taxon>
        <taxon>Rhizobium</taxon>
    </lineage>
</organism>
<dbReference type="InterPro" id="IPR000531">
    <property type="entry name" value="Beta-barrel_TonB"/>
</dbReference>
<evidence type="ECO:0000256" key="15">
    <source>
        <dbReference type="RuleBase" id="RU003357"/>
    </source>
</evidence>
<keyword evidence="10 15" id="KW-0798">TonB box</keyword>
<comment type="subcellular location">
    <subcellularLocation>
        <location evidence="1 14">Cell outer membrane</location>
        <topology evidence="1 14">Multi-pass membrane protein</topology>
    </subcellularLocation>
</comment>
<evidence type="ECO:0000256" key="3">
    <source>
        <dbReference type="ARBA" id="ARBA00022448"/>
    </source>
</evidence>
<evidence type="ECO:0000256" key="2">
    <source>
        <dbReference type="ARBA" id="ARBA00009810"/>
    </source>
</evidence>
<evidence type="ECO:0000256" key="9">
    <source>
        <dbReference type="ARBA" id="ARBA00023065"/>
    </source>
</evidence>
<protein>
    <submittedName>
        <fullName evidence="18">Iron complex outermembrane receptor protein</fullName>
    </submittedName>
</protein>
<keyword evidence="19" id="KW-1185">Reference proteome</keyword>
<evidence type="ECO:0000256" key="10">
    <source>
        <dbReference type="ARBA" id="ARBA00023077"/>
    </source>
</evidence>
<evidence type="ECO:0000256" key="5">
    <source>
        <dbReference type="ARBA" id="ARBA00022496"/>
    </source>
</evidence>
<keyword evidence="7" id="KW-0732">Signal</keyword>
<keyword evidence="6 14" id="KW-0812">Transmembrane</keyword>
<dbReference type="InterPro" id="IPR012910">
    <property type="entry name" value="Plug_dom"/>
</dbReference>
<evidence type="ECO:0000259" key="16">
    <source>
        <dbReference type="Pfam" id="PF00593"/>
    </source>
</evidence>
<keyword evidence="4 14" id="KW-1134">Transmembrane beta strand</keyword>
<dbReference type="PANTHER" id="PTHR32552">
    <property type="entry name" value="FERRICHROME IRON RECEPTOR-RELATED"/>
    <property type="match status" value="1"/>
</dbReference>
<evidence type="ECO:0000256" key="7">
    <source>
        <dbReference type="ARBA" id="ARBA00022729"/>
    </source>
</evidence>
<name>A0ABU0IFR5_9HYPH</name>
<evidence type="ECO:0000256" key="4">
    <source>
        <dbReference type="ARBA" id="ARBA00022452"/>
    </source>
</evidence>
<evidence type="ECO:0000256" key="14">
    <source>
        <dbReference type="PROSITE-ProRule" id="PRU01360"/>
    </source>
</evidence>
<dbReference type="NCBIfam" id="TIGR01783">
    <property type="entry name" value="TonB-siderophor"/>
    <property type="match status" value="1"/>
</dbReference>
<gene>
    <name evidence="18" type="ORF">QO005_003430</name>
</gene>
<feature type="domain" description="TonB-dependent receptor-like beta-barrel" evidence="16">
    <location>
        <begin position="264"/>
        <end position="687"/>
    </location>
</feature>
<feature type="domain" description="TonB-dependent receptor plug" evidence="17">
    <location>
        <begin position="83"/>
        <end position="186"/>
    </location>
</feature>
<keyword evidence="12 18" id="KW-0675">Receptor</keyword>
<evidence type="ECO:0000313" key="18">
    <source>
        <dbReference type="EMBL" id="MDQ0457083.1"/>
    </source>
</evidence>
<sequence>MRSTGIAPQKKSLKVRASVSHTALLAGLAGFGLPLLTLPALAEDGVTDLPTIVVTGKTSRPVGPDDSIVAKETLTGTKTDTPIIDIPSAVSVVTVKELEKRKVTDLQEAVSYTAGVLTDEFGSDDRYDYFRIRGFDSTTLGTYRDGLNARIPAWYTAARVEPYGLERVEVLKGSTSSLFGLNSPGGLINAITKRPQDTPHAEVYTTLGDHHVETGTDFGGPIDPDGVFSYRVTAKWQNADLGRDYSNDNRVYVAPALTISPDASTSFTLLTDYNKRKTSPATGIPQGVNLDIGTFLGEPDYNKFNTTQKDIGYLFSHEFDNGLTFRQTARYSHVDLDYQQVYGATTDASADRSAFAVKGKADRFAIDNQLEYDYSSGIHETKTLIGTDFAYDDTAEDIDFGTAKGIDIYNPSYCGLSCINASPWIYWRVKQAALGVYAQEQWTIDDRWMITAGGRYDYVNTKADYLLTGTSDNNTAEAFTKRIGLSYKITPELAAYANYSTSFQPLVTPTANGYSVGGSLKSQQGEQYEIGMKYKPDSFDALFTMALFDLTQTNVPANVTPVLQRQIGKVGVRGVELEAKMALDDRWNATLAYSYWDGKIKEDGTSGNAGNRPERVPDHIASAWLDYTIPGNGQRGDLNIGGGVRYIGSSFGDAANTVKVGGYTVFDAAVTYKATEHVTLALNAKNLFDREYATTCYFGTCYYGDRRTVLGTVKVSW</sequence>
<keyword evidence="9" id="KW-0406">Ion transport</keyword>
<keyword evidence="8" id="KW-0408">Iron</keyword>
<evidence type="ECO:0000256" key="6">
    <source>
        <dbReference type="ARBA" id="ARBA00022692"/>
    </source>
</evidence>
<keyword evidence="13 14" id="KW-0998">Cell outer membrane</keyword>
<dbReference type="PROSITE" id="PS52016">
    <property type="entry name" value="TONB_DEPENDENT_REC_3"/>
    <property type="match status" value="1"/>
</dbReference>
<dbReference type="Gene3D" id="2.40.170.20">
    <property type="entry name" value="TonB-dependent receptor, beta-barrel domain"/>
    <property type="match status" value="1"/>
</dbReference>
<dbReference type="Pfam" id="PF07715">
    <property type="entry name" value="Plug"/>
    <property type="match status" value="1"/>
</dbReference>
<dbReference type="InterPro" id="IPR037066">
    <property type="entry name" value="Plug_dom_sf"/>
</dbReference>
<dbReference type="PANTHER" id="PTHR32552:SF68">
    <property type="entry name" value="FERRICHROME OUTER MEMBRANE TRANSPORTER_PHAGE RECEPTOR"/>
    <property type="match status" value="1"/>
</dbReference>
<dbReference type="RefSeq" id="WP_307159267.1">
    <property type="nucleotide sequence ID" value="NZ_JAUSWH010000012.1"/>
</dbReference>
<proteinExistence type="inferred from homology"/>
<evidence type="ECO:0000313" key="19">
    <source>
        <dbReference type="Proteomes" id="UP001235269"/>
    </source>
</evidence>
<keyword evidence="11 14" id="KW-0472">Membrane</keyword>
<dbReference type="CDD" id="cd01347">
    <property type="entry name" value="ligand_gated_channel"/>
    <property type="match status" value="1"/>
</dbReference>
<evidence type="ECO:0000256" key="12">
    <source>
        <dbReference type="ARBA" id="ARBA00023170"/>
    </source>
</evidence>
<dbReference type="InterPro" id="IPR010105">
    <property type="entry name" value="TonB_sidphr_rcpt"/>
</dbReference>
<dbReference type="EMBL" id="JAUSWH010000012">
    <property type="protein sequence ID" value="MDQ0457083.1"/>
    <property type="molecule type" value="Genomic_DNA"/>
</dbReference>
<dbReference type="InterPro" id="IPR036942">
    <property type="entry name" value="Beta-barrel_TonB_sf"/>
</dbReference>
<dbReference type="Gene3D" id="2.170.130.10">
    <property type="entry name" value="TonB-dependent receptor, plug domain"/>
    <property type="match status" value="1"/>
</dbReference>
<keyword evidence="5" id="KW-0410">Iron transport</keyword>
<evidence type="ECO:0000259" key="17">
    <source>
        <dbReference type="Pfam" id="PF07715"/>
    </source>
</evidence>
<accession>A0ABU0IFR5</accession>